<dbReference type="AlphaFoldDB" id="M2YN65"/>
<evidence type="ECO:0000256" key="1">
    <source>
        <dbReference type="SAM" id="MobiDB-lite"/>
    </source>
</evidence>
<dbReference type="OMA" id="WESGSAH"/>
<name>M2YN65_DOTSN</name>
<feature type="region of interest" description="Disordered" evidence="1">
    <location>
        <begin position="207"/>
        <end position="245"/>
    </location>
</feature>
<feature type="region of interest" description="Disordered" evidence="1">
    <location>
        <begin position="89"/>
        <end position="152"/>
    </location>
</feature>
<dbReference type="HOGENOM" id="CLU_055842_0_0_1"/>
<sequence length="348" mass="37958">MATHAPVARVPFAPLDNPRLQHLASAKNRQNGLIANASSGKSNITKISPGKRAFEADIYEDFDSENVDPTVVDSPTKKLKNDVKPFTFSLAPQKSMPPPSITPSRMLTPKANMSTPRTPLTAPAGRSPKRKIAKPVRRVSAPFSRNDPPFARSASSLPFSLDAALSGSLKSAGATIQETMPKDWYFEIYQDTSEEEASNLMEHSTLTLDLSSDDEDTKKHDDRGKENTPPEGYSAPAASRSGVAVPKAVKKTELVRRKIVVDEMDDGARSPLSDLETDPFFPEGLHKDSHIVMDGVEEKEMKLDVKALYAKEVVAEKTFLTMPVAAKQGDVKGEIAVWEDLSAEDEGK</sequence>
<evidence type="ECO:0000313" key="3">
    <source>
        <dbReference type="Proteomes" id="UP000016933"/>
    </source>
</evidence>
<dbReference type="OrthoDB" id="425602at2759"/>
<feature type="compositionally biased region" description="Basic residues" evidence="1">
    <location>
        <begin position="127"/>
        <end position="137"/>
    </location>
</feature>
<dbReference type="eggNOG" id="ENOG502SC0Q">
    <property type="taxonomic scope" value="Eukaryota"/>
</dbReference>
<reference evidence="2 3" key="2">
    <citation type="journal article" date="2012" name="PLoS Pathog.">
        <title>Diverse lifestyles and strategies of plant pathogenesis encoded in the genomes of eighteen Dothideomycetes fungi.</title>
        <authorList>
            <person name="Ohm R.A."/>
            <person name="Feau N."/>
            <person name="Henrissat B."/>
            <person name="Schoch C.L."/>
            <person name="Horwitz B.A."/>
            <person name="Barry K.W."/>
            <person name="Condon B.J."/>
            <person name="Copeland A.C."/>
            <person name="Dhillon B."/>
            <person name="Glaser F."/>
            <person name="Hesse C.N."/>
            <person name="Kosti I."/>
            <person name="LaButti K."/>
            <person name="Lindquist E.A."/>
            <person name="Lucas S."/>
            <person name="Salamov A.A."/>
            <person name="Bradshaw R.E."/>
            <person name="Ciuffetti L."/>
            <person name="Hamelin R.C."/>
            <person name="Kema G.H.J."/>
            <person name="Lawrence C."/>
            <person name="Scott J.A."/>
            <person name="Spatafora J.W."/>
            <person name="Turgeon B.G."/>
            <person name="de Wit P.J.G.M."/>
            <person name="Zhong S."/>
            <person name="Goodwin S.B."/>
            <person name="Grigoriev I.V."/>
        </authorList>
    </citation>
    <scope>NUCLEOTIDE SEQUENCE [LARGE SCALE GENOMIC DNA]</scope>
    <source>
        <strain evidence="3">NZE10 / CBS 128990</strain>
    </source>
</reference>
<reference evidence="3" key="1">
    <citation type="journal article" date="2012" name="PLoS Genet.">
        <title>The genomes of the fungal plant pathogens Cladosporium fulvum and Dothistroma septosporum reveal adaptation to different hosts and lifestyles but also signatures of common ancestry.</title>
        <authorList>
            <person name="de Wit P.J.G.M."/>
            <person name="van der Burgt A."/>
            <person name="Oekmen B."/>
            <person name="Stergiopoulos I."/>
            <person name="Abd-Elsalam K.A."/>
            <person name="Aerts A.L."/>
            <person name="Bahkali A.H."/>
            <person name="Beenen H.G."/>
            <person name="Chettri P."/>
            <person name="Cox M.P."/>
            <person name="Datema E."/>
            <person name="de Vries R.P."/>
            <person name="Dhillon B."/>
            <person name="Ganley A.R."/>
            <person name="Griffiths S.A."/>
            <person name="Guo Y."/>
            <person name="Hamelin R.C."/>
            <person name="Henrissat B."/>
            <person name="Kabir M.S."/>
            <person name="Jashni M.K."/>
            <person name="Kema G."/>
            <person name="Klaubauf S."/>
            <person name="Lapidus A."/>
            <person name="Levasseur A."/>
            <person name="Lindquist E."/>
            <person name="Mehrabi R."/>
            <person name="Ohm R.A."/>
            <person name="Owen T.J."/>
            <person name="Salamov A."/>
            <person name="Schwelm A."/>
            <person name="Schijlen E."/>
            <person name="Sun H."/>
            <person name="van den Burg H.A."/>
            <person name="van Ham R.C.H.J."/>
            <person name="Zhang S."/>
            <person name="Goodwin S.B."/>
            <person name="Grigoriev I.V."/>
            <person name="Collemare J."/>
            <person name="Bradshaw R.E."/>
        </authorList>
    </citation>
    <scope>NUCLEOTIDE SEQUENCE [LARGE SCALE GENOMIC DNA]</scope>
    <source>
        <strain evidence="3">NZE10 / CBS 128990</strain>
    </source>
</reference>
<evidence type="ECO:0000313" key="2">
    <source>
        <dbReference type="EMBL" id="EME43381.1"/>
    </source>
</evidence>
<dbReference type="STRING" id="675120.M2YN65"/>
<keyword evidence="3" id="KW-1185">Reference proteome</keyword>
<dbReference type="EMBL" id="KB446540">
    <property type="protein sequence ID" value="EME43381.1"/>
    <property type="molecule type" value="Genomic_DNA"/>
</dbReference>
<organism evidence="2 3">
    <name type="scientific">Dothistroma septosporum (strain NZE10 / CBS 128990)</name>
    <name type="common">Red band needle blight fungus</name>
    <name type="synonym">Mycosphaerella pini</name>
    <dbReference type="NCBI Taxonomy" id="675120"/>
    <lineage>
        <taxon>Eukaryota</taxon>
        <taxon>Fungi</taxon>
        <taxon>Dikarya</taxon>
        <taxon>Ascomycota</taxon>
        <taxon>Pezizomycotina</taxon>
        <taxon>Dothideomycetes</taxon>
        <taxon>Dothideomycetidae</taxon>
        <taxon>Mycosphaerellales</taxon>
        <taxon>Mycosphaerellaceae</taxon>
        <taxon>Dothistroma</taxon>
    </lineage>
</organism>
<dbReference type="Proteomes" id="UP000016933">
    <property type="component" value="Unassembled WGS sequence"/>
</dbReference>
<gene>
    <name evidence="2" type="ORF">DOTSEDRAFT_72701</name>
</gene>
<feature type="compositionally biased region" description="Basic and acidic residues" evidence="1">
    <location>
        <begin position="216"/>
        <end position="228"/>
    </location>
</feature>
<proteinExistence type="predicted"/>
<protein>
    <submittedName>
        <fullName evidence="2">Uncharacterized protein</fullName>
    </submittedName>
</protein>
<accession>M2YN65</accession>